<comment type="caution">
    <text evidence="2">The sequence shown here is derived from an EMBL/GenBank/DDBJ whole genome shotgun (WGS) entry which is preliminary data.</text>
</comment>
<sequence length="121" mass="13555">MDAEGSRDEVQRDAAHHVEIVALRDGRVLHLAVEHVPARRLVPVRDSAPSWATSAEQPSRHRNRPPPSSYHERVVGERGQYGDLGEARSDRVRRSRNRVSSPAEFASSGGHQRPKQSMPRP</sequence>
<feature type="region of interest" description="Disordered" evidence="1">
    <location>
        <begin position="42"/>
        <end position="121"/>
    </location>
</feature>
<dbReference type="AlphaFoldDB" id="A0AAV5F3K7"/>
<evidence type="ECO:0000313" key="3">
    <source>
        <dbReference type="Proteomes" id="UP001054889"/>
    </source>
</evidence>
<organism evidence="2 3">
    <name type="scientific">Eleusine coracana subsp. coracana</name>
    <dbReference type="NCBI Taxonomy" id="191504"/>
    <lineage>
        <taxon>Eukaryota</taxon>
        <taxon>Viridiplantae</taxon>
        <taxon>Streptophyta</taxon>
        <taxon>Embryophyta</taxon>
        <taxon>Tracheophyta</taxon>
        <taxon>Spermatophyta</taxon>
        <taxon>Magnoliopsida</taxon>
        <taxon>Liliopsida</taxon>
        <taxon>Poales</taxon>
        <taxon>Poaceae</taxon>
        <taxon>PACMAD clade</taxon>
        <taxon>Chloridoideae</taxon>
        <taxon>Cynodonteae</taxon>
        <taxon>Eleusininae</taxon>
        <taxon>Eleusine</taxon>
    </lineage>
</organism>
<reference evidence="2" key="2">
    <citation type="submission" date="2021-12" db="EMBL/GenBank/DDBJ databases">
        <title>Resequencing data analysis of finger millet.</title>
        <authorList>
            <person name="Hatakeyama M."/>
            <person name="Aluri S."/>
            <person name="Balachadran M.T."/>
            <person name="Sivarajan S.R."/>
            <person name="Poveda L."/>
            <person name="Shimizu-Inatsugi R."/>
            <person name="Schlapbach R."/>
            <person name="Sreeman S.M."/>
            <person name="Shimizu K.K."/>
        </authorList>
    </citation>
    <scope>NUCLEOTIDE SEQUENCE</scope>
</reference>
<accession>A0AAV5F3K7</accession>
<protein>
    <submittedName>
        <fullName evidence="2">Uncharacterized protein</fullName>
    </submittedName>
</protein>
<keyword evidence="3" id="KW-1185">Reference proteome</keyword>
<dbReference type="Proteomes" id="UP001054889">
    <property type="component" value="Unassembled WGS sequence"/>
</dbReference>
<dbReference type="EMBL" id="BQKI01000082">
    <property type="protein sequence ID" value="GJN30269.1"/>
    <property type="molecule type" value="Genomic_DNA"/>
</dbReference>
<reference evidence="2" key="1">
    <citation type="journal article" date="2018" name="DNA Res.">
        <title>Multiple hybrid de novo genome assembly of finger millet, an orphan allotetraploid crop.</title>
        <authorList>
            <person name="Hatakeyama M."/>
            <person name="Aluri S."/>
            <person name="Balachadran M.T."/>
            <person name="Sivarajan S.R."/>
            <person name="Patrignani A."/>
            <person name="Gruter S."/>
            <person name="Poveda L."/>
            <person name="Shimizu-Inatsugi R."/>
            <person name="Baeten J."/>
            <person name="Francoijs K.J."/>
            <person name="Nataraja K.N."/>
            <person name="Reddy Y.A.N."/>
            <person name="Phadnis S."/>
            <person name="Ravikumar R.L."/>
            <person name="Schlapbach R."/>
            <person name="Sreeman S.M."/>
            <person name="Shimizu K.K."/>
        </authorList>
    </citation>
    <scope>NUCLEOTIDE SEQUENCE</scope>
</reference>
<gene>
    <name evidence="2" type="primary">gb18560</name>
    <name evidence="2" type="ORF">PR202_gb18560</name>
</gene>
<name>A0AAV5F3K7_ELECO</name>
<evidence type="ECO:0000256" key="1">
    <source>
        <dbReference type="SAM" id="MobiDB-lite"/>
    </source>
</evidence>
<proteinExistence type="predicted"/>
<evidence type="ECO:0000313" key="2">
    <source>
        <dbReference type="EMBL" id="GJN30269.1"/>
    </source>
</evidence>